<reference evidence="2" key="3">
    <citation type="submission" date="2023-06" db="EMBL/GenBank/DDBJ databases">
        <authorList>
            <person name="Sun Q."/>
            <person name="Zhou Y."/>
        </authorList>
    </citation>
    <scope>NUCLEOTIDE SEQUENCE</scope>
    <source>
        <strain evidence="2">CGMCC 1.10859</strain>
    </source>
</reference>
<dbReference type="GO" id="GO:0006302">
    <property type="term" value="P:double-strand break repair"/>
    <property type="evidence" value="ECO:0007669"/>
    <property type="project" value="TreeGrafter"/>
</dbReference>
<dbReference type="RefSeq" id="WP_160169143.1">
    <property type="nucleotide sequence ID" value="NZ_BNAB01000022.1"/>
</dbReference>
<reference evidence="2" key="1">
    <citation type="journal article" date="2014" name="Int. J. Syst. Evol. Microbiol.">
        <title>Complete genome sequence of Corynebacterium casei LMG S-19264T (=DSM 44701T), isolated from a smear-ripened cheese.</title>
        <authorList>
            <consortium name="US DOE Joint Genome Institute (JGI-PGF)"/>
            <person name="Walter F."/>
            <person name="Albersmeier A."/>
            <person name="Kalinowski J."/>
            <person name="Ruckert C."/>
        </authorList>
    </citation>
    <scope>NUCLEOTIDE SEQUENCE</scope>
    <source>
        <strain evidence="2">CGMCC 1.10859</strain>
    </source>
</reference>
<dbReference type="PANTHER" id="PTHR32182">
    <property type="entry name" value="DNA REPLICATION AND REPAIR PROTEIN RECF"/>
    <property type="match status" value="1"/>
</dbReference>
<evidence type="ECO:0000313" key="4">
    <source>
        <dbReference type="Proteomes" id="UP000199541"/>
    </source>
</evidence>
<evidence type="ECO:0000313" key="5">
    <source>
        <dbReference type="Proteomes" id="UP000634647"/>
    </source>
</evidence>
<dbReference type="GO" id="GO:0000731">
    <property type="term" value="P:DNA synthesis involved in DNA repair"/>
    <property type="evidence" value="ECO:0007669"/>
    <property type="project" value="TreeGrafter"/>
</dbReference>
<reference evidence="3 4" key="2">
    <citation type="submission" date="2016-10" db="EMBL/GenBank/DDBJ databases">
        <authorList>
            <person name="Varghese N."/>
            <person name="Submissions S."/>
        </authorList>
    </citation>
    <scope>NUCLEOTIDE SEQUENCE [LARGE SCALE GENOMIC DNA]</scope>
    <source>
        <strain evidence="3 4">DSM 24802</strain>
    </source>
</reference>
<dbReference type="Proteomes" id="UP000199541">
    <property type="component" value="Unassembled WGS sequence"/>
</dbReference>
<proteinExistence type="predicted"/>
<feature type="domain" description="AAA+ ATPase" evidence="1">
    <location>
        <begin position="22"/>
        <end position="338"/>
    </location>
</feature>
<accession>A0AAN4UUJ3</accession>
<dbReference type="SMART" id="SM00382">
    <property type="entry name" value="AAA"/>
    <property type="match status" value="1"/>
</dbReference>
<name>A0AAN4UUJ3_9RHOB</name>
<keyword evidence="3" id="KW-0067">ATP-binding</keyword>
<evidence type="ECO:0000313" key="2">
    <source>
        <dbReference type="EMBL" id="GHE05240.1"/>
    </source>
</evidence>
<dbReference type="InterPro" id="IPR003593">
    <property type="entry name" value="AAA+_ATPase"/>
</dbReference>
<evidence type="ECO:0000259" key="1">
    <source>
        <dbReference type="SMART" id="SM00382"/>
    </source>
</evidence>
<dbReference type="EMBL" id="BNAB01000022">
    <property type="protein sequence ID" value="GHE05240.1"/>
    <property type="molecule type" value="Genomic_DNA"/>
</dbReference>
<keyword evidence="4" id="KW-1185">Reference proteome</keyword>
<dbReference type="InterPro" id="IPR027417">
    <property type="entry name" value="P-loop_NTPase"/>
</dbReference>
<gene>
    <name evidence="2" type="ORF">GCM10008024_35310</name>
    <name evidence="3" type="ORF">SAMN05444006_12412</name>
</gene>
<dbReference type="GO" id="GO:0016887">
    <property type="term" value="F:ATP hydrolysis activity"/>
    <property type="evidence" value="ECO:0007669"/>
    <property type="project" value="InterPro"/>
</dbReference>
<dbReference type="Proteomes" id="UP000634647">
    <property type="component" value="Unassembled WGS sequence"/>
</dbReference>
<protein>
    <submittedName>
        <fullName evidence="2">ATPase</fullName>
    </submittedName>
    <submittedName>
        <fullName evidence="3">Predicted ATP-binding protein involved in virulence</fullName>
    </submittedName>
</protein>
<organism evidence="2 5">
    <name type="scientific">Allgaiera indica</name>
    <dbReference type="NCBI Taxonomy" id="765699"/>
    <lineage>
        <taxon>Bacteria</taxon>
        <taxon>Pseudomonadati</taxon>
        <taxon>Pseudomonadota</taxon>
        <taxon>Alphaproteobacteria</taxon>
        <taxon>Rhodobacterales</taxon>
        <taxon>Paracoccaceae</taxon>
        <taxon>Allgaiera</taxon>
    </lineage>
</organism>
<evidence type="ECO:0000313" key="3">
    <source>
        <dbReference type="EMBL" id="SDX68200.1"/>
    </source>
</evidence>
<dbReference type="SUPFAM" id="SSF52540">
    <property type="entry name" value="P-loop containing nucleoside triphosphate hydrolases"/>
    <property type="match status" value="1"/>
</dbReference>
<keyword evidence="3" id="KW-0547">Nucleotide-binding</keyword>
<sequence length="420" mass="47415">MILRYLDLKEFRGFRDERIEFDPQLTVIVGANGAGKSSVLDALWVLLDQYSARLLDARTSARRLSDSDARLGSGETLIRVAVDDEGKEVRWALRKQGPKQRVLRPTGSELAGLNEFVYAIADQALGEANYLSDAALPIYYNQRRALAEVPQRKRSKAKHTARDAFVESRSERGLDFRGFVYWFEERETEELRAQRGNRDYEDPQLASVRNAIREATGLANLSYRSIPPRGLMVTKQGVELRVDQLSTGERVFLAMAGDLARRLAMLAGDRPKPQQMRALVLIDEVELHLHPIWQRKILPWMLKAFPHCQFIVTTHSPQVIGDVEAYHIRVLEFAPEGNRVHQVSASKGRDSNYLLLSVFGTDERSAGAKKSLAAFEKALREDDLNEAEFQLEKLAEQMEGSAPEVSIARSRLQRQKAAGS</sequence>
<comment type="caution">
    <text evidence="2">The sequence shown here is derived from an EMBL/GenBank/DDBJ whole genome shotgun (WGS) entry which is preliminary data.</text>
</comment>
<dbReference type="AlphaFoldDB" id="A0AAN4UUJ3"/>
<dbReference type="InterPro" id="IPR003959">
    <property type="entry name" value="ATPase_AAA_core"/>
</dbReference>
<dbReference type="PANTHER" id="PTHR32182:SF23">
    <property type="entry name" value="ATP BINDING PROTEIN"/>
    <property type="match status" value="1"/>
</dbReference>
<dbReference type="EMBL" id="FNOB01000024">
    <property type="protein sequence ID" value="SDX68200.1"/>
    <property type="molecule type" value="Genomic_DNA"/>
</dbReference>
<dbReference type="Pfam" id="PF13304">
    <property type="entry name" value="AAA_21"/>
    <property type="match status" value="1"/>
</dbReference>
<dbReference type="Gene3D" id="3.40.50.300">
    <property type="entry name" value="P-loop containing nucleotide triphosphate hydrolases"/>
    <property type="match status" value="1"/>
</dbReference>
<dbReference type="GO" id="GO:0005524">
    <property type="term" value="F:ATP binding"/>
    <property type="evidence" value="ECO:0007669"/>
    <property type="project" value="UniProtKB-KW"/>
</dbReference>